<evidence type="ECO:0000256" key="1">
    <source>
        <dbReference type="SAM" id="MobiDB-lite"/>
    </source>
</evidence>
<dbReference type="STRING" id="29321.AAV33_07220"/>
<proteinExistence type="predicted"/>
<keyword evidence="2" id="KW-0812">Transmembrane</keyword>
<dbReference type="RefSeq" id="WP_004600957.1">
    <property type="nucleotide sequence ID" value="NZ_HF541866.1"/>
</dbReference>
<dbReference type="HOGENOM" id="CLU_2195787_0_0_11"/>
<keyword evidence="2" id="KW-0472">Membrane</keyword>
<evidence type="ECO:0000313" key="4">
    <source>
        <dbReference type="EMBL" id="EJZ81995.1"/>
    </source>
</evidence>
<evidence type="ECO:0000313" key="6">
    <source>
        <dbReference type="Proteomes" id="UP000011016"/>
    </source>
</evidence>
<evidence type="ECO:0000256" key="2">
    <source>
        <dbReference type="SAM" id="Phobius"/>
    </source>
</evidence>
<organism evidence="3 6">
    <name type="scientific">Corynebacterium otitidis ATCC 51513</name>
    <dbReference type="NCBI Taxonomy" id="883169"/>
    <lineage>
        <taxon>Bacteria</taxon>
        <taxon>Bacillati</taxon>
        <taxon>Actinomycetota</taxon>
        <taxon>Actinomycetes</taxon>
        <taxon>Mycobacteriales</taxon>
        <taxon>Corynebacteriaceae</taxon>
        <taxon>Corynebacterium</taxon>
    </lineage>
</organism>
<protein>
    <submittedName>
        <fullName evidence="3">Uncharacterized protein</fullName>
    </submittedName>
</protein>
<comment type="caution">
    <text evidence="3">The sequence shown here is derived from an EMBL/GenBank/DDBJ whole genome shotgun (WGS) entry which is preliminary data.</text>
</comment>
<dbReference type="AlphaFoldDB" id="I7L8H7"/>
<evidence type="ECO:0000313" key="3">
    <source>
        <dbReference type="EMBL" id="CCI83232.1"/>
    </source>
</evidence>
<keyword evidence="5" id="KW-1185">Reference proteome</keyword>
<evidence type="ECO:0000313" key="5">
    <source>
        <dbReference type="Proteomes" id="UP000006078"/>
    </source>
</evidence>
<keyword evidence="2" id="KW-1133">Transmembrane helix</keyword>
<gene>
    <name evidence="3" type="ORF">BN46_0492</name>
    <name evidence="4" type="ORF">HMPREF9719_01067</name>
</gene>
<reference evidence="4 5" key="2">
    <citation type="submission" date="2012-08" db="EMBL/GenBank/DDBJ databases">
        <title>The Genome Sequence of Turicella otitidis ATCC 51513.</title>
        <authorList>
            <consortium name="The Broad Institute Genome Sequencing Platform"/>
            <person name="Earl A."/>
            <person name="Ward D."/>
            <person name="Feldgarden M."/>
            <person name="Gevers D."/>
            <person name="Huys G."/>
            <person name="Walker B."/>
            <person name="Young S.K."/>
            <person name="Zeng Q."/>
            <person name="Gargeya S."/>
            <person name="Fitzgerald M."/>
            <person name="Haas B."/>
            <person name="Abouelleil A."/>
            <person name="Alvarado L."/>
            <person name="Arachchi H.M."/>
            <person name="Berlin A.M."/>
            <person name="Chapman S.B."/>
            <person name="Goldberg J."/>
            <person name="Griggs A."/>
            <person name="Gujja S."/>
            <person name="Hansen M."/>
            <person name="Howarth C."/>
            <person name="Imamovic A."/>
            <person name="Larimer J."/>
            <person name="McCowen C."/>
            <person name="Montmayeur A."/>
            <person name="Murphy C."/>
            <person name="Neiman D."/>
            <person name="Pearson M."/>
            <person name="Priest M."/>
            <person name="Roberts A."/>
            <person name="Saif S."/>
            <person name="Shea T."/>
            <person name="Sisk P."/>
            <person name="Sykes S."/>
            <person name="Wortman J."/>
            <person name="Nusbaum C."/>
            <person name="Birren B."/>
        </authorList>
    </citation>
    <scope>NUCLEOTIDE SEQUENCE [LARGE SCALE GENOMIC DNA]</scope>
    <source>
        <strain evidence="4 5">ATCC 51513</strain>
    </source>
</reference>
<name>I7L8H7_9CORY</name>
<sequence length="108" mass="11421">MASEDTTNGEPGGGQQRPFYQSAWFWLFAIAVVAVVVVAFFNPGRHGGSPVDPGSYQIENDPNQPPVGDPNEPNELPEQTPGDDETGEGGIPTGETTVTESPVPENEP</sequence>
<dbReference type="Proteomes" id="UP000006078">
    <property type="component" value="Unassembled WGS sequence"/>
</dbReference>
<dbReference type="EMBL" id="CAJZ01000069">
    <property type="protein sequence ID" value="CCI83232.1"/>
    <property type="molecule type" value="Genomic_DNA"/>
</dbReference>
<dbReference type="Proteomes" id="UP000011016">
    <property type="component" value="Unassembled WGS sequence"/>
</dbReference>
<reference evidence="3 6" key="1">
    <citation type="journal article" date="2012" name="J. Bacteriol.">
        <title>Draft Genome Sequence of Turicella otitidis ATCC 51513, Isolated from Middle Ear Fluid from a Child with Otitis Media.</title>
        <authorList>
            <person name="Brinkrolf K."/>
            <person name="Schneider J."/>
            <person name="Knecht M."/>
            <person name="Ruckert C."/>
            <person name="Tauch A."/>
        </authorList>
    </citation>
    <scope>NUCLEOTIDE SEQUENCE [LARGE SCALE GENOMIC DNA]</scope>
    <source>
        <strain evidence="3 6">ATCC 51513</strain>
    </source>
</reference>
<accession>I7L8H7</accession>
<dbReference type="EMBL" id="AHAE01000047">
    <property type="protein sequence ID" value="EJZ81995.1"/>
    <property type="molecule type" value="Genomic_DNA"/>
</dbReference>
<feature type="region of interest" description="Disordered" evidence="1">
    <location>
        <begin position="42"/>
        <end position="108"/>
    </location>
</feature>
<feature type="transmembrane region" description="Helical" evidence="2">
    <location>
        <begin position="23"/>
        <end position="41"/>
    </location>
</feature>